<keyword evidence="4" id="KW-1185">Reference proteome</keyword>
<proteinExistence type="predicted"/>
<dbReference type="EMBL" id="JBANDX010000005">
    <property type="protein sequence ID" value="MEL0608488.1"/>
    <property type="molecule type" value="Genomic_DNA"/>
</dbReference>
<evidence type="ECO:0000256" key="2">
    <source>
        <dbReference type="SAM" id="Phobius"/>
    </source>
</evidence>
<gene>
    <name evidence="3" type="ORF">V8Z71_09225</name>
</gene>
<feature type="region of interest" description="Disordered" evidence="1">
    <location>
        <begin position="43"/>
        <end position="64"/>
    </location>
</feature>
<keyword evidence="2" id="KW-0472">Membrane</keyword>
<dbReference type="RefSeq" id="WP_171343622.1">
    <property type="nucleotide sequence ID" value="NZ_JBANDX010000005.1"/>
</dbReference>
<evidence type="ECO:0000256" key="1">
    <source>
        <dbReference type="SAM" id="MobiDB-lite"/>
    </source>
</evidence>
<protein>
    <submittedName>
        <fullName evidence="3">Uncharacterized protein</fullName>
    </submittedName>
</protein>
<comment type="caution">
    <text evidence="3">The sequence shown here is derived from an EMBL/GenBank/DDBJ whole genome shotgun (WGS) entry which is preliminary data.</text>
</comment>
<feature type="transmembrane region" description="Helical" evidence="2">
    <location>
        <begin position="13"/>
        <end position="33"/>
    </location>
</feature>
<organism evidence="3 4">
    <name type="scientific">Vibrio echinoideorum</name>
    <dbReference type="NCBI Taxonomy" id="2100116"/>
    <lineage>
        <taxon>Bacteria</taxon>
        <taxon>Pseudomonadati</taxon>
        <taxon>Pseudomonadota</taxon>
        <taxon>Gammaproteobacteria</taxon>
        <taxon>Vibrionales</taxon>
        <taxon>Vibrionaceae</taxon>
        <taxon>Vibrio</taxon>
    </lineage>
</organism>
<name>A0ABU9FS65_9VIBR</name>
<evidence type="ECO:0000313" key="3">
    <source>
        <dbReference type="EMBL" id="MEL0608488.1"/>
    </source>
</evidence>
<dbReference type="Proteomes" id="UP001377160">
    <property type="component" value="Unassembled WGS sequence"/>
</dbReference>
<reference evidence="3 4" key="1">
    <citation type="submission" date="2024-02" db="EMBL/GenBank/DDBJ databases">
        <title>Bacteria isolated from the canopy kelp, Nereocystis luetkeana.</title>
        <authorList>
            <person name="Pfister C.A."/>
            <person name="Younker I.T."/>
            <person name="Light S.H."/>
        </authorList>
    </citation>
    <scope>NUCLEOTIDE SEQUENCE [LARGE SCALE GENOMIC DNA]</scope>
    <source>
        <strain evidence="3 4">TI.1.15</strain>
    </source>
</reference>
<evidence type="ECO:0000313" key="4">
    <source>
        <dbReference type="Proteomes" id="UP001377160"/>
    </source>
</evidence>
<keyword evidence="2" id="KW-1133">Transmembrane helix</keyword>
<keyword evidence="2" id="KW-0812">Transmembrane</keyword>
<sequence length="64" mass="7216">MKELLDYYLGTDWATYLGFFLALVSLFIGSKIIKNRKQVQKVGNNSSANQFGDNANVTINKKDN</sequence>
<accession>A0ABU9FS65</accession>